<evidence type="ECO:0000256" key="5">
    <source>
        <dbReference type="SAM" id="MobiDB-lite"/>
    </source>
</evidence>
<dbReference type="InterPro" id="IPR011010">
    <property type="entry name" value="DNA_brk_join_enz"/>
</dbReference>
<sequence>MALSDTKLRSLHGKPYSGPQEVSDADGLSARISPKGIILFQYRYRWESKAQRLSLGRYPALQLKDARSITADLRILYDKGIDPRTHFEKSASESMTLADCLDYWEENYVKATLRPNTVQLYQSTVIKHMHNAFPGRSVGSITVKQWVDLFTQEERANSRRARQMLTQLRSAISWCMRRQVIDSCSIMSIQPRDFGSRSEVGERVLSYTELAQIWVAVERSRAATSNKLLHQMLMLWGARVSELRLSERREFDLDDKVWTVPKEHSKMGNIIRRPIFEQIEPLLEKAMTTYKEILFPGDDIDQPISMAAANRFIGRIRSGMDVGYWRAHDFRRTLVTRLSEDGVAPHVTERMLGHELGGVMAVYNKHDWIGEQRKGYELHADKLFWHIKKLG</sequence>
<accession>A0A6N9SHA3</accession>
<protein>
    <submittedName>
        <fullName evidence="7">Tyrosine-type recombinase/integrase</fullName>
    </submittedName>
</protein>
<keyword evidence="3" id="KW-0238">DNA-binding</keyword>
<keyword evidence="2" id="KW-0229">DNA integration</keyword>
<dbReference type="AlphaFoldDB" id="A0A6N9SHA3"/>
<evidence type="ECO:0000256" key="4">
    <source>
        <dbReference type="ARBA" id="ARBA00023172"/>
    </source>
</evidence>
<dbReference type="InterPro" id="IPR013762">
    <property type="entry name" value="Integrase-like_cat_sf"/>
</dbReference>
<evidence type="ECO:0000259" key="6">
    <source>
        <dbReference type="PROSITE" id="PS51898"/>
    </source>
</evidence>
<dbReference type="InterPro" id="IPR038488">
    <property type="entry name" value="Integrase_DNA-bd_sf"/>
</dbReference>
<keyword evidence="4" id="KW-0233">DNA recombination</keyword>
<dbReference type="Gene3D" id="3.30.160.390">
    <property type="entry name" value="Integrase, DNA-binding domain"/>
    <property type="match status" value="1"/>
</dbReference>
<dbReference type="CDD" id="cd00801">
    <property type="entry name" value="INT_P4_C"/>
    <property type="match status" value="1"/>
</dbReference>
<evidence type="ECO:0000256" key="3">
    <source>
        <dbReference type="ARBA" id="ARBA00023125"/>
    </source>
</evidence>
<comment type="caution">
    <text evidence="7">The sequence shown here is derived from an EMBL/GenBank/DDBJ whole genome shotgun (WGS) entry which is preliminary data.</text>
</comment>
<evidence type="ECO:0000313" key="7">
    <source>
        <dbReference type="EMBL" id="NDR95256.1"/>
    </source>
</evidence>
<comment type="similarity">
    <text evidence="1">Belongs to the 'phage' integrase family.</text>
</comment>
<dbReference type="Pfam" id="PF00589">
    <property type="entry name" value="Phage_integrase"/>
    <property type="match status" value="1"/>
</dbReference>
<dbReference type="InterPro" id="IPR010998">
    <property type="entry name" value="Integrase_recombinase_N"/>
</dbReference>
<dbReference type="EMBL" id="VLTB01000496">
    <property type="protein sequence ID" value="NDR95256.1"/>
    <property type="molecule type" value="Genomic_DNA"/>
</dbReference>
<dbReference type="Proteomes" id="UP000471490">
    <property type="component" value="Unassembled WGS sequence"/>
</dbReference>
<dbReference type="RefSeq" id="WP_032294219.1">
    <property type="nucleotide sequence ID" value="NZ_JAJGXX010000256.1"/>
</dbReference>
<feature type="domain" description="Tyr recombinase" evidence="6">
    <location>
        <begin position="200"/>
        <end position="377"/>
    </location>
</feature>
<dbReference type="SUPFAM" id="SSF56349">
    <property type="entry name" value="DNA breaking-rejoining enzymes"/>
    <property type="match status" value="1"/>
</dbReference>
<dbReference type="Pfam" id="PF13356">
    <property type="entry name" value="Arm-DNA-bind_3"/>
    <property type="match status" value="1"/>
</dbReference>
<dbReference type="GO" id="GO:0015074">
    <property type="term" value="P:DNA integration"/>
    <property type="evidence" value="ECO:0007669"/>
    <property type="project" value="UniProtKB-KW"/>
</dbReference>
<dbReference type="Gene3D" id="1.10.150.130">
    <property type="match status" value="1"/>
</dbReference>
<evidence type="ECO:0000256" key="1">
    <source>
        <dbReference type="ARBA" id="ARBA00008857"/>
    </source>
</evidence>
<reference evidence="7 8" key="1">
    <citation type="journal article" date="2020" name="Int. J. Nanomedicine">
        <title>Consequences Of Long-Term Bacteria's Exposure To Silver Nanoformulations With Different PhysicoChemical Properties.</title>
        <authorList>
            <person name="Kedziora A."/>
            <person name="Wernecki M."/>
            <person name="Korzekwa K."/>
            <person name="Speruda M."/>
            <person name="Gerasymchuk Y."/>
            <person name="Lukowiak A."/>
            <person name="Bugla-Ploskonska G."/>
        </authorList>
    </citation>
    <scope>NUCLEOTIDE SEQUENCE [LARGE SCALE GENOMIC DNA]</scope>
    <source>
        <strain evidence="7 8">ATCC 11230</strain>
    </source>
</reference>
<evidence type="ECO:0000313" key="8">
    <source>
        <dbReference type="Proteomes" id="UP000471490"/>
    </source>
</evidence>
<dbReference type="Gene3D" id="1.10.443.10">
    <property type="entry name" value="Intergrase catalytic core"/>
    <property type="match status" value="1"/>
</dbReference>
<dbReference type="PANTHER" id="PTHR30629">
    <property type="entry name" value="PROPHAGE INTEGRASE"/>
    <property type="match status" value="1"/>
</dbReference>
<dbReference type="GO" id="GO:0003677">
    <property type="term" value="F:DNA binding"/>
    <property type="evidence" value="ECO:0007669"/>
    <property type="project" value="UniProtKB-KW"/>
</dbReference>
<dbReference type="PANTHER" id="PTHR30629:SF2">
    <property type="entry name" value="PROPHAGE INTEGRASE INTS-RELATED"/>
    <property type="match status" value="1"/>
</dbReference>
<feature type="region of interest" description="Disordered" evidence="5">
    <location>
        <begin position="1"/>
        <end position="27"/>
    </location>
</feature>
<evidence type="ECO:0000256" key="2">
    <source>
        <dbReference type="ARBA" id="ARBA00022908"/>
    </source>
</evidence>
<organism evidence="7 8">
    <name type="scientific">Escherichia coli</name>
    <dbReference type="NCBI Taxonomy" id="562"/>
    <lineage>
        <taxon>Bacteria</taxon>
        <taxon>Pseudomonadati</taxon>
        <taxon>Pseudomonadota</taxon>
        <taxon>Gammaproteobacteria</taxon>
        <taxon>Enterobacterales</taxon>
        <taxon>Enterobacteriaceae</taxon>
        <taxon>Escherichia</taxon>
    </lineage>
</organism>
<name>A0A6N9SHA3_ECOLX</name>
<dbReference type="InterPro" id="IPR002104">
    <property type="entry name" value="Integrase_catalytic"/>
</dbReference>
<gene>
    <name evidence="7" type="ORF">FPI65_29400</name>
</gene>
<proteinExistence type="inferred from homology"/>
<dbReference type="InterPro" id="IPR025166">
    <property type="entry name" value="Integrase_DNA_bind_dom"/>
</dbReference>
<dbReference type="GO" id="GO:0006310">
    <property type="term" value="P:DNA recombination"/>
    <property type="evidence" value="ECO:0007669"/>
    <property type="project" value="UniProtKB-KW"/>
</dbReference>
<dbReference type="InterPro" id="IPR050808">
    <property type="entry name" value="Phage_Integrase"/>
</dbReference>
<dbReference type="PROSITE" id="PS51898">
    <property type="entry name" value="TYR_RECOMBINASE"/>
    <property type="match status" value="1"/>
</dbReference>